<organism evidence="1 2">
    <name type="scientific">Candida oxycetoniae</name>
    <dbReference type="NCBI Taxonomy" id="497107"/>
    <lineage>
        <taxon>Eukaryota</taxon>
        <taxon>Fungi</taxon>
        <taxon>Dikarya</taxon>
        <taxon>Ascomycota</taxon>
        <taxon>Saccharomycotina</taxon>
        <taxon>Pichiomycetes</taxon>
        <taxon>Debaryomycetaceae</taxon>
        <taxon>Candida/Lodderomyces clade</taxon>
        <taxon>Candida</taxon>
    </lineage>
</organism>
<dbReference type="EMBL" id="JAHUZD010000145">
    <property type="protein sequence ID" value="KAI3402497.2"/>
    <property type="molecule type" value="Genomic_DNA"/>
</dbReference>
<dbReference type="GeneID" id="73382351"/>
<dbReference type="AlphaFoldDB" id="A0AAI9WW91"/>
<dbReference type="RefSeq" id="XP_049178246.1">
    <property type="nucleotide sequence ID" value="XM_049326207.1"/>
</dbReference>
<dbReference type="Proteomes" id="UP001202479">
    <property type="component" value="Unassembled WGS sequence"/>
</dbReference>
<sequence length="129" mass="14593">MTLNQQTKPRRNTEPRTILPEFQFGGNLTPLSAVFSPVEETFCIYEEAIIPPLPDINNFNCKNSTSTHSKNSSISSTDSTVTSDSINEKLQTIERDQSLTFCDELRNVDDLLANEILDIIDKVDIKWDI</sequence>
<evidence type="ECO:0000313" key="1">
    <source>
        <dbReference type="EMBL" id="KAI3402497.2"/>
    </source>
</evidence>
<protein>
    <submittedName>
        <fullName evidence="1">Uncharacterized protein</fullName>
    </submittedName>
</protein>
<keyword evidence="2" id="KW-1185">Reference proteome</keyword>
<name>A0AAI9WW91_9ASCO</name>
<accession>A0AAI9WW91</accession>
<reference evidence="1" key="1">
    <citation type="journal article" date="2022" name="DNA Res.">
        <title>Genome analysis of five recently described species of the CUG-Ser clade uncovers Candida theae as a new hybrid lineage with pathogenic potential in the Candida parapsilosis species complex.</title>
        <authorList>
            <person name="Mixao V."/>
            <person name="Del Olmo V."/>
            <person name="Hegedusova E."/>
            <person name="Saus E."/>
            <person name="Pryszcz L."/>
            <person name="Cillingova A."/>
            <person name="Nosek J."/>
            <person name="Gabaldon T."/>
        </authorList>
    </citation>
    <scope>NUCLEOTIDE SEQUENCE</scope>
    <source>
        <strain evidence="1">CBS 10844</strain>
    </source>
</reference>
<evidence type="ECO:0000313" key="2">
    <source>
        <dbReference type="Proteomes" id="UP001202479"/>
    </source>
</evidence>
<proteinExistence type="predicted"/>
<gene>
    <name evidence="1" type="ORF">KGF56_004738</name>
</gene>
<comment type="caution">
    <text evidence="1">The sequence shown here is derived from an EMBL/GenBank/DDBJ whole genome shotgun (WGS) entry which is preliminary data.</text>
</comment>